<name>A0A9X4BJ59_9GAMM</name>
<dbReference type="EMBL" id="JAOVZO020000003">
    <property type="protein sequence ID" value="MDC8011819.1"/>
    <property type="molecule type" value="Genomic_DNA"/>
</dbReference>
<dbReference type="RefSeq" id="WP_263545117.1">
    <property type="nucleotide sequence ID" value="NZ_JAOVZO020000003.1"/>
</dbReference>
<sequence length="166" mass="18830">MTSESLAQKLRRNLHLKEYLAELGALTGRTVYERELSGIEEVVATREAAQKFRIQQSDRVEIPFSGRRSERFDAFVRQLYEANPRRVSIWTPRTIDCGMIFAPSIASINFDFDFSINDDGIISFLTEDIADYLLLEFSESSDGGKILQVETGGAHWSPVAFEESNL</sequence>
<protein>
    <submittedName>
        <fullName evidence="1">Uncharacterized protein</fullName>
    </submittedName>
</protein>
<comment type="caution">
    <text evidence="1">The sequence shown here is derived from an EMBL/GenBank/DDBJ whole genome shotgun (WGS) entry which is preliminary data.</text>
</comment>
<evidence type="ECO:0000313" key="1">
    <source>
        <dbReference type="EMBL" id="MDC8011819.1"/>
    </source>
</evidence>
<evidence type="ECO:0000313" key="2">
    <source>
        <dbReference type="Proteomes" id="UP001139971"/>
    </source>
</evidence>
<dbReference type="AlphaFoldDB" id="A0A9X4BJ59"/>
<dbReference type="Proteomes" id="UP001139971">
    <property type="component" value="Unassembled WGS sequence"/>
</dbReference>
<accession>A0A9X4BJ59</accession>
<keyword evidence="2" id="KW-1185">Reference proteome</keyword>
<proteinExistence type="predicted"/>
<gene>
    <name evidence="1" type="ORF">OD750_004585</name>
</gene>
<organism evidence="1 2">
    <name type="scientific">Tahibacter soli</name>
    <dbReference type="NCBI Taxonomy" id="2983605"/>
    <lineage>
        <taxon>Bacteria</taxon>
        <taxon>Pseudomonadati</taxon>
        <taxon>Pseudomonadota</taxon>
        <taxon>Gammaproteobacteria</taxon>
        <taxon>Lysobacterales</taxon>
        <taxon>Rhodanobacteraceae</taxon>
        <taxon>Tahibacter</taxon>
    </lineage>
</organism>
<reference evidence="1" key="1">
    <citation type="submission" date="2023-02" db="EMBL/GenBank/DDBJ databases">
        <title>Tahibacter soli sp. nov. isolated from soil.</title>
        <authorList>
            <person name="Baek J.H."/>
            <person name="Lee J.K."/>
            <person name="Choi D.G."/>
            <person name="Jeon C.O."/>
        </authorList>
    </citation>
    <scope>NUCLEOTIDE SEQUENCE</scope>
    <source>
        <strain evidence="1">BL</strain>
    </source>
</reference>